<evidence type="ECO:0000313" key="1">
    <source>
        <dbReference type="EMBL" id="PSC76432.1"/>
    </source>
</evidence>
<dbReference type="EMBL" id="LHPF02000001">
    <property type="protein sequence ID" value="PSC76432.1"/>
    <property type="molecule type" value="Genomic_DNA"/>
</dbReference>
<dbReference type="OrthoDB" id="512063at2759"/>
<keyword evidence="2" id="KW-1185">Reference proteome</keyword>
<dbReference type="Proteomes" id="UP000239649">
    <property type="component" value="Unassembled WGS sequence"/>
</dbReference>
<evidence type="ECO:0000313" key="2">
    <source>
        <dbReference type="Proteomes" id="UP000239649"/>
    </source>
</evidence>
<protein>
    <submittedName>
        <fullName evidence="1">Dihydroorotase (DHOase)</fullName>
    </submittedName>
</protein>
<sequence>MHQAVHCYDGAAAQPRGGRAAKGARCGDATLGLAVLTSDPVVELCYRSGLVSIADLRKVLAVTRSPAVAHAVGERAHARLQRAARSLRSLRAAFEVCAARVRGLALDAETRLLQLGVPMNAVHPELTSPLREGQAPHHALYAGLLTLNQVLRAASHPASWAEQPGGMWDAVAASTGMDMRAQLVLLLSSLLPVEARLSYLSLRHDAYRAPGVCDLGGLVKAVLLRMMVAPFAPQHARRLAKHLKAAAPRASPFSLWLLRQCAAGSGCAALSLAARQAQRAADQAALGAAVDALFAQHQEQVLYSGDAWLGFLQALPTRHLVSFYIKYLSDSFQ</sequence>
<accession>A0A2P6VQR4</accession>
<dbReference type="AlphaFoldDB" id="A0A2P6VQR4"/>
<organism evidence="1 2">
    <name type="scientific">Micractinium conductrix</name>
    <dbReference type="NCBI Taxonomy" id="554055"/>
    <lineage>
        <taxon>Eukaryota</taxon>
        <taxon>Viridiplantae</taxon>
        <taxon>Chlorophyta</taxon>
        <taxon>core chlorophytes</taxon>
        <taxon>Trebouxiophyceae</taxon>
        <taxon>Chlorellales</taxon>
        <taxon>Chlorellaceae</taxon>
        <taxon>Chlorella clade</taxon>
        <taxon>Micractinium</taxon>
    </lineage>
</organism>
<reference evidence="1 2" key="1">
    <citation type="journal article" date="2018" name="Plant J.">
        <title>Genome sequences of Chlorella sorokiniana UTEX 1602 and Micractinium conductrix SAG 241.80: implications to maltose excretion by a green alga.</title>
        <authorList>
            <person name="Arriola M.B."/>
            <person name="Velmurugan N."/>
            <person name="Zhang Y."/>
            <person name="Plunkett M.H."/>
            <person name="Hondzo H."/>
            <person name="Barney B.M."/>
        </authorList>
    </citation>
    <scope>NUCLEOTIDE SEQUENCE [LARGE SCALE GENOMIC DNA]</scope>
    <source>
        <strain evidence="1 2">SAG 241.80</strain>
    </source>
</reference>
<proteinExistence type="predicted"/>
<gene>
    <name evidence="1" type="primary">g19</name>
    <name evidence="1" type="ORF">C2E20_0019</name>
</gene>
<name>A0A2P6VQR4_9CHLO</name>
<comment type="caution">
    <text evidence="1">The sequence shown here is derived from an EMBL/GenBank/DDBJ whole genome shotgun (WGS) entry which is preliminary data.</text>
</comment>